<comment type="caution">
    <text evidence="1">The sequence shown here is derived from an EMBL/GenBank/DDBJ whole genome shotgun (WGS) entry which is preliminary data.</text>
</comment>
<name>A0A9W4SJ05_9GLOM</name>
<sequence length="60" mass="6687">MNIFLTNWNLIFQGTPAINVNFTTPNASNTQHQSGTWFIPLNSSVSSENSSSKRDIEESI</sequence>
<reference evidence="1" key="1">
    <citation type="submission" date="2022-08" db="EMBL/GenBank/DDBJ databases">
        <authorList>
            <person name="Kallberg Y."/>
            <person name="Tangrot J."/>
            <person name="Rosling A."/>
        </authorList>
    </citation>
    <scope>NUCLEOTIDE SEQUENCE</scope>
    <source>
        <strain evidence="1">Wild A</strain>
    </source>
</reference>
<dbReference type="Proteomes" id="UP001153678">
    <property type="component" value="Unassembled WGS sequence"/>
</dbReference>
<keyword evidence="2" id="KW-1185">Reference proteome</keyword>
<accession>A0A9W4SJ05</accession>
<dbReference type="EMBL" id="CAMKVN010000518">
    <property type="protein sequence ID" value="CAI2168766.1"/>
    <property type="molecule type" value="Genomic_DNA"/>
</dbReference>
<dbReference type="AlphaFoldDB" id="A0A9W4SJ05"/>
<proteinExistence type="predicted"/>
<gene>
    <name evidence="1" type="ORF">FWILDA_LOCUS3748</name>
</gene>
<evidence type="ECO:0000313" key="2">
    <source>
        <dbReference type="Proteomes" id="UP001153678"/>
    </source>
</evidence>
<evidence type="ECO:0000313" key="1">
    <source>
        <dbReference type="EMBL" id="CAI2168766.1"/>
    </source>
</evidence>
<protein>
    <submittedName>
        <fullName evidence="1">10066_t:CDS:1</fullName>
    </submittedName>
</protein>
<organism evidence="1 2">
    <name type="scientific">Funneliformis geosporum</name>
    <dbReference type="NCBI Taxonomy" id="1117311"/>
    <lineage>
        <taxon>Eukaryota</taxon>
        <taxon>Fungi</taxon>
        <taxon>Fungi incertae sedis</taxon>
        <taxon>Mucoromycota</taxon>
        <taxon>Glomeromycotina</taxon>
        <taxon>Glomeromycetes</taxon>
        <taxon>Glomerales</taxon>
        <taxon>Glomeraceae</taxon>
        <taxon>Funneliformis</taxon>
    </lineage>
</organism>